<evidence type="ECO:0000256" key="9">
    <source>
        <dbReference type="ARBA" id="ARBA00023098"/>
    </source>
</evidence>
<evidence type="ECO:0000256" key="8">
    <source>
        <dbReference type="ARBA" id="ARBA00023004"/>
    </source>
</evidence>
<evidence type="ECO:0000256" key="2">
    <source>
        <dbReference type="ARBA" id="ARBA00009295"/>
    </source>
</evidence>
<comment type="cofactor">
    <cofactor evidence="12">
        <name>Fe(2+)</name>
        <dbReference type="ChEBI" id="CHEBI:29033"/>
    </cofactor>
</comment>
<organism evidence="15 16">
    <name type="scientific">Parthenolecanium corni</name>
    <dbReference type="NCBI Taxonomy" id="536013"/>
    <lineage>
        <taxon>Eukaryota</taxon>
        <taxon>Metazoa</taxon>
        <taxon>Ecdysozoa</taxon>
        <taxon>Arthropoda</taxon>
        <taxon>Hexapoda</taxon>
        <taxon>Insecta</taxon>
        <taxon>Pterygota</taxon>
        <taxon>Neoptera</taxon>
        <taxon>Paraneoptera</taxon>
        <taxon>Hemiptera</taxon>
        <taxon>Sternorrhyncha</taxon>
        <taxon>Coccoidea</taxon>
        <taxon>Coccidae</taxon>
        <taxon>Parthenolecanium</taxon>
    </lineage>
</organism>
<evidence type="ECO:0000313" key="16">
    <source>
        <dbReference type="Proteomes" id="UP001367676"/>
    </source>
</evidence>
<evidence type="ECO:0000256" key="5">
    <source>
        <dbReference type="ARBA" id="ARBA00022832"/>
    </source>
</evidence>
<evidence type="ECO:0000256" key="6">
    <source>
        <dbReference type="ARBA" id="ARBA00022989"/>
    </source>
</evidence>
<dbReference type="CDD" id="cd03505">
    <property type="entry name" value="Delta9-FADS-like"/>
    <property type="match status" value="1"/>
</dbReference>
<evidence type="ECO:0000256" key="3">
    <source>
        <dbReference type="ARBA" id="ARBA00022516"/>
    </source>
</evidence>
<feature type="transmembrane region" description="Helical" evidence="13">
    <location>
        <begin position="255"/>
        <end position="275"/>
    </location>
</feature>
<proteinExistence type="inferred from homology"/>
<accession>A0AAN9TXK1</accession>
<dbReference type="GO" id="GO:0005789">
    <property type="term" value="C:endoplasmic reticulum membrane"/>
    <property type="evidence" value="ECO:0007669"/>
    <property type="project" value="TreeGrafter"/>
</dbReference>
<keyword evidence="8" id="KW-0408">Iron</keyword>
<keyword evidence="7 12" id="KW-0560">Oxidoreductase</keyword>
<reference evidence="15 16" key="1">
    <citation type="submission" date="2024-03" db="EMBL/GenBank/DDBJ databases">
        <title>Adaptation during the transition from Ophiocordyceps entomopathogen to insect associate is accompanied by gene loss and intensified selection.</title>
        <authorList>
            <person name="Ward C.M."/>
            <person name="Onetto C.A."/>
            <person name="Borneman A.R."/>
        </authorList>
    </citation>
    <scope>NUCLEOTIDE SEQUENCE [LARGE SCALE GENOMIC DNA]</scope>
    <source>
        <strain evidence="15">AWRI1</strain>
        <tissue evidence="15">Single Adult Female</tissue>
    </source>
</reference>
<evidence type="ECO:0000256" key="12">
    <source>
        <dbReference type="RuleBase" id="RU000581"/>
    </source>
</evidence>
<dbReference type="InterPro" id="IPR015876">
    <property type="entry name" value="Acyl-CoA_DS"/>
</dbReference>
<keyword evidence="4 12" id="KW-0812">Transmembrane</keyword>
<dbReference type="Proteomes" id="UP001367676">
    <property type="component" value="Unassembled WGS sequence"/>
</dbReference>
<comment type="caution">
    <text evidence="15">The sequence shown here is derived from an EMBL/GenBank/DDBJ whole genome shotgun (WGS) entry which is preliminary data.</text>
</comment>
<name>A0AAN9TXK1_9HEMI</name>
<keyword evidence="9" id="KW-0443">Lipid metabolism</keyword>
<evidence type="ECO:0000313" key="15">
    <source>
        <dbReference type="EMBL" id="KAK7591216.1"/>
    </source>
</evidence>
<dbReference type="PANTHER" id="PTHR11351:SF31">
    <property type="entry name" value="DESATURASE 1, ISOFORM A-RELATED"/>
    <property type="match status" value="1"/>
</dbReference>
<evidence type="ECO:0000256" key="4">
    <source>
        <dbReference type="ARBA" id="ARBA00022692"/>
    </source>
</evidence>
<comment type="subcellular location">
    <subcellularLocation>
        <location evidence="1">Membrane</location>
        <topology evidence="1">Multi-pass membrane protein</topology>
    </subcellularLocation>
</comment>
<dbReference type="EMBL" id="JBBCAQ010000022">
    <property type="protein sequence ID" value="KAK7591216.1"/>
    <property type="molecule type" value="Genomic_DNA"/>
</dbReference>
<protein>
    <recommendedName>
        <fullName evidence="14">Fatty acid desaturase domain-containing protein</fullName>
    </recommendedName>
</protein>
<evidence type="ECO:0000256" key="13">
    <source>
        <dbReference type="SAM" id="Phobius"/>
    </source>
</evidence>
<evidence type="ECO:0000259" key="14">
    <source>
        <dbReference type="Pfam" id="PF00487"/>
    </source>
</evidence>
<keyword evidence="11 12" id="KW-0275">Fatty acid biosynthesis</keyword>
<dbReference type="GO" id="GO:0006636">
    <property type="term" value="P:unsaturated fatty acid biosynthetic process"/>
    <property type="evidence" value="ECO:0007669"/>
    <property type="project" value="TreeGrafter"/>
</dbReference>
<keyword evidence="5" id="KW-0276">Fatty acid metabolism</keyword>
<evidence type="ECO:0000256" key="10">
    <source>
        <dbReference type="ARBA" id="ARBA00023136"/>
    </source>
</evidence>
<evidence type="ECO:0000256" key="1">
    <source>
        <dbReference type="ARBA" id="ARBA00004141"/>
    </source>
</evidence>
<dbReference type="PANTHER" id="PTHR11351">
    <property type="entry name" value="ACYL-COA DESATURASE"/>
    <property type="match status" value="1"/>
</dbReference>
<feature type="domain" description="Fatty acid desaturase" evidence="14">
    <location>
        <begin position="140"/>
        <end position="343"/>
    </location>
</feature>
<feature type="transmembrane region" description="Helical" evidence="13">
    <location>
        <begin position="281"/>
        <end position="302"/>
    </location>
</feature>
<evidence type="ECO:0000256" key="11">
    <source>
        <dbReference type="ARBA" id="ARBA00023160"/>
    </source>
</evidence>
<dbReference type="PRINTS" id="PR00075">
    <property type="entry name" value="FACDDSATRASE"/>
</dbReference>
<evidence type="ECO:0000256" key="7">
    <source>
        <dbReference type="ARBA" id="ARBA00023002"/>
    </source>
</evidence>
<comment type="similarity">
    <text evidence="2 12">Belongs to the fatty acid desaturase type 1 family.</text>
</comment>
<dbReference type="AlphaFoldDB" id="A0AAN9TXK1"/>
<sequence>MDADSVENRLQFPEKDEILTDADSKHFENGVIKNHNNHSTKTSISSFFLDTVLKFNLLKMLFWMKYYIKRLYIIAWHELSMNPAVRLSPFTDPPENEIKLTWNEIFNIRRRRIFFFMFHLLAFVGLFYCLTGRVKLYTILWTCALGVMSSIGVTAGAHRLWSHHSFKATWQLRVILMLFQTIAVQYSLYNWTLEHRIHHKFTDTDSDPHNSKRGFFFSHIGWSVTLPHPDMLNKIKTIDMKDIQEDKIAMFQYKYYVPLVVILAYLIPTLVPWYFWNENLWVAHCVAAQLRFVVTLHGTFLINSAAHMWGTRPYDKNINPTENMFVSAATFGDGWHNYHHVFPWDYRNSELWNYKLNLSTAFIDFFALVGWAYDMKTVPSDIVYKRVKRTGDGSHHVWGWNDDSMSPQDRGIAEIRHQKKH</sequence>
<keyword evidence="3 12" id="KW-0444">Lipid biosynthesis</keyword>
<dbReference type="GO" id="GO:0005506">
    <property type="term" value="F:iron ion binding"/>
    <property type="evidence" value="ECO:0007669"/>
    <property type="project" value="TreeGrafter"/>
</dbReference>
<dbReference type="Pfam" id="PF00487">
    <property type="entry name" value="FA_desaturase"/>
    <property type="match status" value="1"/>
</dbReference>
<keyword evidence="6 13" id="KW-1133">Transmembrane helix</keyword>
<dbReference type="GO" id="GO:0004768">
    <property type="term" value="F:stearoyl-CoA 9-desaturase activity"/>
    <property type="evidence" value="ECO:0007669"/>
    <property type="project" value="TreeGrafter"/>
</dbReference>
<feature type="transmembrane region" description="Helical" evidence="13">
    <location>
        <begin position="137"/>
        <end position="158"/>
    </location>
</feature>
<keyword evidence="16" id="KW-1185">Reference proteome</keyword>
<feature type="transmembrane region" description="Helical" evidence="13">
    <location>
        <begin position="113"/>
        <end position="130"/>
    </location>
</feature>
<gene>
    <name evidence="15" type="ORF">V9T40_002829</name>
</gene>
<comment type="domain">
    <text evidence="12">The histidine box domains are involved in binding the catalytic metal ions.</text>
</comment>
<dbReference type="InterPro" id="IPR005804">
    <property type="entry name" value="FA_desaturase_dom"/>
</dbReference>
<feature type="transmembrane region" description="Helical" evidence="13">
    <location>
        <begin position="170"/>
        <end position="189"/>
    </location>
</feature>
<keyword evidence="10 13" id="KW-0472">Membrane</keyword>